<dbReference type="PANTHER" id="PTHR30435">
    <property type="entry name" value="FLAGELLAR PROTEIN"/>
    <property type="match status" value="1"/>
</dbReference>
<dbReference type="PIRSF" id="PIRSF002889">
    <property type="entry name" value="Rod_FlgB"/>
    <property type="match status" value="1"/>
</dbReference>
<comment type="similarity">
    <text evidence="2 6">Belongs to the flagella basal body rod proteins family.</text>
</comment>
<dbReference type="PANTHER" id="PTHR30435:SF12">
    <property type="entry name" value="FLAGELLAR BASAL BODY ROD PROTEIN FLGB"/>
    <property type="match status" value="1"/>
</dbReference>
<dbReference type="RefSeq" id="WP_103966037.1">
    <property type="nucleotide sequence ID" value="NZ_FNUX01000006.1"/>
</dbReference>
<evidence type="ECO:0000313" key="9">
    <source>
        <dbReference type="Proteomes" id="UP000236753"/>
    </source>
</evidence>
<dbReference type="NCBIfam" id="TIGR01396">
    <property type="entry name" value="FlgB"/>
    <property type="match status" value="1"/>
</dbReference>
<evidence type="ECO:0000256" key="4">
    <source>
        <dbReference type="ARBA" id="ARBA00023143"/>
    </source>
</evidence>
<keyword evidence="8" id="KW-0282">Flagellum</keyword>
<keyword evidence="4 6" id="KW-0975">Bacterial flagellum</keyword>
<proteinExistence type="inferred from homology"/>
<evidence type="ECO:0000259" key="7">
    <source>
        <dbReference type="Pfam" id="PF00460"/>
    </source>
</evidence>
<evidence type="ECO:0000256" key="5">
    <source>
        <dbReference type="ARBA" id="ARBA00024934"/>
    </source>
</evidence>
<comment type="function">
    <text evidence="5 6">Structural component of flagellum, the bacterial motility apparatus. Part of the rod structure of flagellar basal body.</text>
</comment>
<dbReference type="InterPro" id="IPR006300">
    <property type="entry name" value="FlgB"/>
</dbReference>
<evidence type="ECO:0000256" key="3">
    <source>
        <dbReference type="ARBA" id="ARBA00014376"/>
    </source>
</evidence>
<gene>
    <name evidence="8" type="ORF">SAMN05216334_106106</name>
</gene>
<dbReference type="Proteomes" id="UP000236753">
    <property type="component" value="Unassembled WGS sequence"/>
</dbReference>
<protein>
    <recommendedName>
        <fullName evidence="3 6">Flagellar basal body rod protein FlgB</fullName>
    </recommendedName>
</protein>
<comment type="subcellular location">
    <subcellularLocation>
        <location evidence="1 6">Bacterial flagellum basal body</location>
    </subcellularLocation>
</comment>
<dbReference type="InterPro" id="IPR001444">
    <property type="entry name" value="Flag_bb_rod_N"/>
</dbReference>
<dbReference type="OrthoDB" id="9788334at2"/>
<keyword evidence="8" id="KW-0969">Cilium</keyword>
<feature type="domain" description="Flagellar basal body rod protein N-terminal" evidence="7">
    <location>
        <begin position="9"/>
        <end position="39"/>
    </location>
</feature>
<evidence type="ECO:0000256" key="6">
    <source>
        <dbReference type="PIRNR" id="PIRNR002889"/>
    </source>
</evidence>
<name>A0A1H5U586_9PROT</name>
<keyword evidence="8" id="KW-0966">Cell projection</keyword>
<reference evidence="8 9" key="1">
    <citation type="submission" date="2016-10" db="EMBL/GenBank/DDBJ databases">
        <authorList>
            <person name="de Groot N.N."/>
        </authorList>
    </citation>
    <scope>NUCLEOTIDE SEQUENCE [LARGE SCALE GENOMIC DNA]</scope>
    <source>
        <strain evidence="8 9">Nm13</strain>
    </source>
</reference>
<dbReference type="EMBL" id="FNUX01000006">
    <property type="protein sequence ID" value="SEF69437.1"/>
    <property type="molecule type" value="Genomic_DNA"/>
</dbReference>
<evidence type="ECO:0000256" key="2">
    <source>
        <dbReference type="ARBA" id="ARBA00009677"/>
    </source>
</evidence>
<dbReference type="Pfam" id="PF00460">
    <property type="entry name" value="Flg_bb_rod"/>
    <property type="match status" value="1"/>
</dbReference>
<organism evidence="8 9">
    <name type="scientific">Nitrosomonas ureae</name>
    <dbReference type="NCBI Taxonomy" id="44577"/>
    <lineage>
        <taxon>Bacteria</taxon>
        <taxon>Pseudomonadati</taxon>
        <taxon>Pseudomonadota</taxon>
        <taxon>Betaproteobacteria</taxon>
        <taxon>Nitrosomonadales</taxon>
        <taxon>Nitrosomonadaceae</taxon>
        <taxon>Nitrosomonas</taxon>
    </lineage>
</organism>
<sequence>MINKLDKELNYHHTALSLRVARQELLSSNVANADTPNFKAKDIDFASMLHEKLSSTPSLKKVSLNTTSLMHINSTVPGLFGDGILYRVPLQPSADGNTVDMDMERTRFADNAIKYDASITFLSNELKNISLALQER</sequence>
<evidence type="ECO:0000256" key="1">
    <source>
        <dbReference type="ARBA" id="ARBA00004117"/>
    </source>
</evidence>
<comment type="subunit">
    <text evidence="6">The basal body constitutes a major portion of the flagellar organelle and consists of a number of rings mounted on a central rod.</text>
</comment>
<dbReference type="AlphaFoldDB" id="A0A1H5U586"/>
<dbReference type="GO" id="GO:0071973">
    <property type="term" value="P:bacterial-type flagellum-dependent cell motility"/>
    <property type="evidence" value="ECO:0007669"/>
    <property type="project" value="InterPro"/>
</dbReference>
<evidence type="ECO:0000313" key="8">
    <source>
        <dbReference type="EMBL" id="SEF69437.1"/>
    </source>
</evidence>
<dbReference type="GO" id="GO:0030694">
    <property type="term" value="C:bacterial-type flagellum basal body, rod"/>
    <property type="evidence" value="ECO:0007669"/>
    <property type="project" value="InterPro"/>
</dbReference>
<dbReference type="InterPro" id="IPR019776">
    <property type="entry name" value="Flagellar_basal_body_rod_CS"/>
</dbReference>
<accession>A0A1H5U586</accession>
<dbReference type="PROSITE" id="PS00588">
    <property type="entry name" value="FLAGELLA_BB_ROD"/>
    <property type="match status" value="1"/>
</dbReference>